<dbReference type="InterPro" id="IPR024029">
    <property type="entry name" value="Pyridox_Oxase_FMN-dep"/>
</dbReference>
<reference evidence="3" key="2">
    <citation type="submission" date="2016-02" db="EMBL/GenBank/DDBJ databases">
        <title>Draft genome sequence of five rapidly growing Mycobacterium species.</title>
        <authorList>
            <person name="Katahira K."/>
            <person name="Gotou Y."/>
            <person name="Iida K."/>
            <person name="Ogura Y."/>
            <person name="Hayashi T."/>
        </authorList>
    </citation>
    <scope>NUCLEOTIDE SEQUENCE [LARGE SCALE GENOMIC DNA]</scope>
    <source>
        <strain evidence="3">JCM15298</strain>
    </source>
</reference>
<feature type="domain" description="Pyridoxamine 5'-phosphate oxidase N-terminal" evidence="1">
    <location>
        <begin position="38"/>
        <end position="155"/>
    </location>
</feature>
<dbReference type="PANTHER" id="PTHR42815">
    <property type="entry name" value="FAD-BINDING, PUTATIVE (AFU_ORTHOLOGUE AFUA_6G07600)-RELATED"/>
    <property type="match status" value="1"/>
</dbReference>
<sequence length="208" mass="23288">MMDRMRTEVTTAEELRTIVGEPTAAVVNKVSDRLSDIHRDWIAHSPLCFVATTDAQGRVDVSPKGDPAGFVQVLDEHTIAIPERPGNKRVDGYLNVLQNPRVGTLFVIPGRGDTVRVNGRAEILSEAPYFESMAVKGKRPILALEITVEEVFFHCAKAFLRSDAWKPESWNPEAIPSTAQLARSFKPDQTLEQLQAYYAEDHLRTLLY</sequence>
<dbReference type="NCBIfam" id="TIGR04025">
    <property type="entry name" value="PPOX_FMN_DR2398"/>
    <property type="match status" value="1"/>
</dbReference>
<dbReference type="InterPro" id="IPR011576">
    <property type="entry name" value="Pyridox_Oxase_N"/>
</dbReference>
<dbReference type="PANTHER" id="PTHR42815:SF2">
    <property type="entry name" value="FAD-BINDING, PUTATIVE (AFU_ORTHOLOGUE AFUA_6G07600)-RELATED"/>
    <property type="match status" value="1"/>
</dbReference>
<name>A0A117IB99_MYCCR</name>
<dbReference type="Pfam" id="PF01243">
    <property type="entry name" value="PNPOx_N"/>
    <property type="match status" value="1"/>
</dbReference>
<dbReference type="Gene3D" id="2.30.110.10">
    <property type="entry name" value="Electron Transport, Fmn-binding Protein, Chain A"/>
    <property type="match status" value="1"/>
</dbReference>
<comment type="caution">
    <text evidence="2">The sequence shown here is derived from an EMBL/GenBank/DDBJ whole genome shotgun (WGS) entry which is preliminary data.</text>
</comment>
<reference evidence="3" key="1">
    <citation type="journal article" date="2016" name="Genome Announc.">
        <title>Draft Genome Sequences of Five Rapidly Growing Mycobacterium Species, M. thermoresistibile, M. fortuitum subsp. acetamidolyticum, M. canariasense, M. brisbanense, and M. novocastrense.</title>
        <authorList>
            <person name="Katahira K."/>
            <person name="Ogura Y."/>
            <person name="Gotoh Y."/>
            <person name="Hayashi T."/>
        </authorList>
    </citation>
    <scope>NUCLEOTIDE SEQUENCE [LARGE SCALE GENOMIC DNA]</scope>
    <source>
        <strain evidence="3">JCM15298</strain>
    </source>
</reference>
<dbReference type="InterPro" id="IPR012349">
    <property type="entry name" value="Split_barrel_FMN-bd"/>
</dbReference>
<dbReference type="SUPFAM" id="SSF50475">
    <property type="entry name" value="FMN-binding split barrel"/>
    <property type="match status" value="1"/>
</dbReference>
<evidence type="ECO:0000313" key="2">
    <source>
        <dbReference type="EMBL" id="GAS97607.1"/>
    </source>
</evidence>
<accession>A0A117IB99</accession>
<protein>
    <submittedName>
        <fullName evidence="2">Pyridoxamine 5'-phosphate oxidase-related FMN-binding protein</fullName>
    </submittedName>
</protein>
<dbReference type="EMBL" id="BCSY01000076">
    <property type="protein sequence ID" value="GAS97607.1"/>
    <property type="molecule type" value="Genomic_DNA"/>
</dbReference>
<proteinExistence type="predicted"/>
<keyword evidence="3" id="KW-1185">Reference proteome</keyword>
<evidence type="ECO:0000259" key="1">
    <source>
        <dbReference type="Pfam" id="PF01243"/>
    </source>
</evidence>
<organism evidence="2 3">
    <name type="scientific">Mycolicibacterium canariasense</name>
    <name type="common">Mycobacterium canariasense</name>
    <dbReference type="NCBI Taxonomy" id="228230"/>
    <lineage>
        <taxon>Bacteria</taxon>
        <taxon>Bacillati</taxon>
        <taxon>Actinomycetota</taxon>
        <taxon>Actinomycetes</taxon>
        <taxon>Mycobacteriales</taxon>
        <taxon>Mycobacteriaceae</taxon>
        <taxon>Mycolicibacterium</taxon>
    </lineage>
</organism>
<evidence type="ECO:0000313" key="3">
    <source>
        <dbReference type="Proteomes" id="UP000069443"/>
    </source>
</evidence>
<dbReference type="STRING" id="228230.RMCC_4573"/>
<dbReference type="AlphaFoldDB" id="A0A117IB99"/>
<dbReference type="Proteomes" id="UP000069443">
    <property type="component" value="Unassembled WGS sequence"/>
</dbReference>
<gene>
    <name evidence="2" type="ORF">RMCC_4573</name>
</gene>